<evidence type="ECO:0000256" key="1">
    <source>
        <dbReference type="HAMAP-Rule" id="MF_02233"/>
    </source>
</evidence>
<comment type="pathway">
    <text evidence="1">Cofactor biosynthesis; ubiquinone biosynthesis.</text>
</comment>
<dbReference type="Pfam" id="PF01136">
    <property type="entry name" value="Peptidase_U32"/>
    <property type="match status" value="1"/>
</dbReference>
<feature type="binding site" evidence="1">
    <location>
        <position position="187"/>
    </location>
    <ligand>
        <name>[4Fe-4S] cluster</name>
        <dbReference type="ChEBI" id="CHEBI:49883"/>
    </ligand>
</feature>
<feature type="binding site" evidence="1">
    <location>
        <position position="191"/>
    </location>
    <ligand>
        <name>[4Fe-4S] cluster</name>
        <dbReference type="ChEBI" id="CHEBI:49883"/>
    </ligand>
</feature>
<comment type="similarity">
    <text evidence="1">Belongs to the peptidase U32 family. UbiV subfamily.</text>
</comment>
<feature type="binding site" evidence="1">
    <location>
        <position position="174"/>
    </location>
    <ligand>
        <name>[4Fe-4S] cluster</name>
        <dbReference type="ChEBI" id="CHEBI:49883"/>
    </ligand>
</feature>
<sequence>MNISLGPLMYCWSKSDVFTFYDDVANSPIPLVYLGETVCSRRRQVKWADYVALAKMLQSTGKQVVLSTLALIETASEQTELRKQLENGDFAIEANDMAAVAIANELGIPFICGPTINNYNRATLDKMAEWGMQRFVMPVDLSCDWLKAVLTPLANFEAEVIGYGHLPLAHSARCFTARLKGLAKDGCGIACEQYPQGVLAQTQEHQPLLRLNGIQTQSAACCDLRQQIPVMEAIGVSWFRVSPVNQQSITMATELTRGEFPDTIAANACNGYWHNNAGMERVI</sequence>
<keyword evidence="1" id="KW-0408">Iron</keyword>
<dbReference type="HAMAP" id="MF_02233">
    <property type="entry name" value="UbiV"/>
    <property type="match status" value="1"/>
</dbReference>
<dbReference type="EMBL" id="CP073587">
    <property type="protein sequence ID" value="QUN04905.1"/>
    <property type="molecule type" value="Genomic_DNA"/>
</dbReference>
<keyword evidence="1" id="KW-0411">Iron-sulfur</keyword>
<evidence type="ECO:0000313" key="3">
    <source>
        <dbReference type="Proteomes" id="UP000679575"/>
    </source>
</evidence>
<dbReference type="RefSeq" id="WP_212593957.1">
    <property type="nucleotide sequence ID" value="NZ_CP073587.1"/>
</dbReference>
<keyword evidence="1" id="KW-0479">Metal-binding</keyword>
<dbReference type="PANTHER" id="PTHR30217:SF11">
    <property type="entry name" value="UBIQUINONE BIOSYNTHESIS PROTEIN UBIV"/>
    <property type="match status" value="1"/>
</dbReference>
<reference evidence="2 3" key="1">
    <citation type="submission" date="2021-04" db="EMBL/GenBank/DDBJ databases">
        <title>Novel species identification of genus Shewanella.</title>
        <authorList>
            <person name="Liu G."/>
        </authorList>
    </citation>
    <scope>NUCLEOTIDE SEQUENCE [LARGE SCALE GENOMIC DNA]</scope>
    <source>
        <strain evidence="2 3">FJAT-54481</strain>
    </source>
</reference>
<organism evidence="2 3">
    <name type="scientific">Shewanella yunxiaonensis</name>
    <dbReference type="NCBI Taxonomy" id="2829809"/>
    <lineage>
        <taxon>Bacteria</taxon>
        <taxon>Pseudomonadati</taxon>
        <taxon>Pseudomonadota</taxon>
        <taxon>Gammaproteobacteria</taxon>
        <taxon>Alteromonadales</taxon>
        <taxon>Shewanellaceae</taxon>
        <taxon>Shewanella</taxon>
    </lineage>
</organism>
<accession>A0ABX7YQ58</accession>
<dbReference type="NCBIfam" id="NF011991">
    <property type="entry name" value="PRK15447.1"/>
    <property type="match status" value="1"/>
</dbReference>
<dbReference type="Proteomes" id="UP000679575">
    <property type="component" value="Chromosome"/>
</dbReference>
<proteinExistence type="inferred from homology"/>
<evidence type="ECO:0000313" key="2">
    <source>
        <dbReference type="EMBL" id="QUN04905.1"/>
    </source>
</evidence>
<keyword evidence="1" id="KW-0831">Ubiquinone biosynthesis</keyword>
<gene>
    <name evidence="1" type="primary">ubiV</name>
    <name evidence="2" type="ORF">KDN34_11735</name>
</gene>
<dbReference type="InterPro" id="IPR043693">
    <property type="entry name" value="UbiV"/>
</dbReference>
<keyword evidence="1" id="KW-0004">4Fe-4S</keyword>
<comment type="cofactor">
    <cofactor evidence="1">
        <name>[4Fe-4S] cluster</name>
        <dbReference type="ChEBI" id="CHEBI:49883"/>
    </cofactor>
</comment>
<dbReference type="PANTHER" id="PTHR30217">
    <property type="entry name" value="PEPTIDASE U32 FAMILY"/>
    <property type="match status" value="1"/>
</dbReference>
<protein>
    <recommendedName>
        <fullName evidence="1">Ubiquinone biosynthesis protein UbiV</fullName>
    </recommendedName>
</protein>
<feature type="binding site" evidence="1">
    <location>
        <position position="39"/>
    </location>
    <ligand>
        <name>[4Fe-4S] cluster</name>
        <dbReference type="ChEBI" id="CHEBI:49883"/>
    </ligand>
</feature>
<keyword evidence="3" id="KW-1185">Reference proteome</keyword>
<comment type="subunit">
    <text evidence="1">Forms a heterodimer with UbiU.</text>
</comment>
<dbReference type="InterPro" id="IPR051454">
    <property type="entry name" value="RNA/ubiquinone_mod_enzymes"/>
</dbReference>
<name>A0ABX7YQ58_9GAMM</name>
<dbReference type="InterPro" id="IPR001539">
    <property type="entry name" value="Peptidase_U32"/>
</dbReference>
<comment type="function">
    <text evidence="1">Required for O(2)-independent ubiquinone (coenzyme Q) biosynthesis. Together with UbiU, is essential for the C6-hydroxylation reaction in the oxygen-independent ubiquinone biosynthesis pathway.</text>
</comment>